<sequence length="181" mass="20441">MTSQPAARRGLLRRAAAAWSRLLSALLAISVAILVLPVSLQIFSRYTHLIPHYIWTEEMARFLLVWMIMIGAMVAVREGSHFTVDLWPPLPPRPAALLELLSGLGVLALAVVFLWWGWEFTAFAFHRISELAELPLWLIHVAWPITGLTWLLFQGERMADALHTLRTGEPRPLEHHEVSAA</sequence>
<evidence type="ECO:0000256" key="4">
    <source>
        <dbReference type="ARBA" id="ARBA00022519"/>
    </source>
</evidence>
<keyword evidence="7 9" id="KW-0472">Membrane</keyword>
<dbReference type="Proteomes" id="UP001519924">
    <property type="component" value="Unassembled WGS sequence"/>
</dbReference>
<feature type="domain" description="Tripartite ATP-independent periplasmic transporters DctQ component" evidence="10">
    <location>
        <begin position="34"/>
        <end position="162"/>
    </location>
</feature>
<comment type="subunit">
    <text evidence="9">The complex comprises the extracytoplasmic solute receptor protein and the two transmembrane proteins.</text>
</comment>
<feature type="transmembrane region" description="Helical" evidence="9">
    <location>
        <begin position="59"/>
        <end position="76"/>
    </location>
</feature>
<keyword evidence="5 9" id="KW-0812">Transmembrane</keyword>
<dbReference type="Pfam" id="PF04290">
    <property type="entry name" value="DctQ"/>
    <property type="match status" value="1"/>
</dbReference>
<dbReference type="PANTHER" id="PTHR35011">
    <property type="entry name" value="2,3-DIKETO-L-GULONATE TRAP TRANSPORTER SMALL PERMEASE PROTEIN YIAM"/>
    <property type="match status" value="1"/>
</dbReference>
<evidence type="ECO:0000256" key="9">
    <source>
        <dbReference type="RuleBase" id="RU369079"/>
    </source>
</evidence>
<keyword evidence="6 9" id="KW-1133">Transmembrane helix</keyword>
<proteinExistence type="inferred from homology"/>
<feature type="transmembrane region" description="Helical" evidence="9">
    <location>
        <begin position="97"/>
        <end position="116"/>
    </location>
</feature>
<evidence type="ECO:0000256" key="7">
    <source>
        <dbReference type="ARBA" id="ARBA00023136"/>
    </source>
</evidence>
<evidence type="ECO:0000256" key="1">
    <source>
        <dbReference type="ARBA" id="ARBA00004429"/>
    </source>
</evidence>
<comment type="subcellular location">
    <subcellularLocation>
        <location evidence="1 9">Cell inner membrane</location>
        <topology evidence="1 9">Multi-pass membrane protein</topology>
    </subcellularLocation>
</comment>
<gene>
    <name evidence="11" type="ORF">K1J50_11665</name>
</gene>
<comment type="similarity">
    <text evidence="8 9">Belongs to the TRAP transporter small permease family.</text>
</comment>
<dbReference type="InterPro" id="IPR007387">
    <property type="entry name" value="TRAP_DctQ"/>
</dbReference>
<feature type="transmembrane region" description="Helical" evidence="9">
    <location>
        <begin position="21"/>
        <end position="39"/>
    </location>
</feature>
<dbReference type="InterPro" id="IPR055348">
    <property type="entry name" value="DctQ"/>
</dbReference>
<evidence type="ECO:0000256" key="3">
    <source>
        <dbReference type="ARBA" id="ARBA00022475"/>
    </source>
</evidence>
<dbReference type="PANTHER" id="PTHR35011:SF2">
    <property type="entry name" value="2,3-DIKETO-L-GULONATE TRAP TRANSPORTER SMALL PERMEASE PROTEIN YIAM"/>
    <property type="match status" value="1"/>
</dbReference>
<evidence type="ECO:0000256" key="6">
    <source>
        <dbReference type="ARBA" id="ARBA00022989"/>
    </source>
</evidence>
<protein>
    <recommendedName>
        <fullName evidence="9">TRAP transporter small permease protein</fullName>
    </recommendedName>
</protein>
<name>A0ABS7F3M8_9PROT</name>
<evidence type="ECO:0000256" key="8">
    <source>
        <dbReference type="ARBA" id="ARBA00038436"/>
    </source>
</evidence>
<evidence type="ECO:0000259" key="10">
    <source>
        <dbReference type="Pfam" id="PF04290"/>
    </source>
</evidence>
<keyword evidence="2 9" id="KW-0813">Transport</keyword>
<organism evidence="11 12">
    <name type="scientific">Caldovatus aquaticus</name>
    <dbReference type="NCBI Taxonomy" id="2865671"/>
    <lineage>
        <taxon>Bacteria</taxon>
        <taxon>Pseudomonadati</taxon>
        <taxon>Pseudomonadota</taxon>
        <taxon>Alphaproteobacteria</taxon>
        <taxon>Acetobacterales</taxon>
        <taxon>Roseomonadaceae</taxon>
        <taxon>Caldovatus</taxon>
    </lineage>
</organism>
<evidence type="ECO:0000256" key="5">
    <source>
        <dbReference type="ARBA" id="ARBA00022692"/>
    </source>
</evidence>
<dbReference type="EMBL" id="JAHZUY010000031">
    <property type="protein sequence ID" value="MBW8270143.1"/>
    <property type="molecule type" value="Genomic_DNA"/>
</dbReference>
<feature type="transmembrane region" description="Helical" evidence="9">
    <location>
        <begin position="136"/>
        <end position="153"/>
    </location>
</feature>
<evidence type="ECO:0000256" key="2">
    <source>
        <dbReference type="ARBA" id="ARBA00022448"/>
    </source>
</evidence>
<comment type="function">
    <text evidence="9">Part of the tripartite ATP-independent periplasmic (TRAP) transport system.</text>
</comment>
<keyword evidence="4 9" id="KW-0997">Cell inner membrane</keyword>
<evidence type="ECO:0000313" key="12">
    <source>
        <dbReference type="Proteomes" id="UP001519924"/>
    </source>
</evidence>
<keyword evidence="3" id="KW-1003">Cell membrane</keyword>
<keyword evidence="12" id="KW-1185">Reference proteome</keyword>
<accession>A0ABS7F3M8</accession>
<comment type="caution">
    <text evidence="11">The sequence shown here is derived from an EMBL/GenBank/DDBJ whole genome shotgun (WGS) entry which is preliminary data.</text>
</comment>
<evidence type="ECO:0000313" key="11">
    <source>
        <dbReference type="EMBL" id="MBW8270143.1"/>
    </source>
</evidence>
<reference evidence="11 12" key="1">
    <citation type="submission" date="2021-08" db="EMBL/GenBank/DDBJ databases">
        <title>Caldovatus sediminis gen. nov., sp. nov., a moderately thermophilic bacterium isolated from a hot spring.</title>
        <authorList>
            <person name="Hu C.-J."/>
            <person name="Li W.-J."/>
            <person name="Xian W.-D."/>
        </authorList>
    </citation>
    <scope>NUCLEOTIDE SEQUENCE [LARGE SCALE GENOMIC DNA]</scope>
    <source>
        <strain evidence="11 12">SYSU G05006</strain>
    </source>
</reference>